<dbReference type="Proteomes" id="UP000229498">
    <property type="component" value="Unassembled WGS sequence"/>
</dbReference>
<dbReference type="GO" id="GO:0007165">
    <property type="term" value="P:signal transduction"/>
    <property type="evidence" value="ECO:0007669"/>
    <property type="project" value="InterPro"/>
</dbReference>
<dbReference type="EMBL" id="PHIG01000029">
    <property type="protein sequence ID" value="PJK30169.1"/>
    <property type="molecule type" value="Genomic_DNA"/>
</dbReference>
<dbReference type="SUPFAM" id="SSF69322">
    <property type="entry name" value="Tricorn protease domain 2"/>
    <property type="match status" value="1"/>
</dbReference>
<dbReference type="InterPro" id="IPR035897">
    <property type="entry name" value="Toll_tir_struct_dom_sf"/>
</dbReference>
<dbReference type="Gene3D" id="2.130.10.10">
    <property type="entry name" value="YVTN repeat-like/Quinoprotein amine dehydrogenase"/>
    <property type="match status" value="2"/>
</dbReference>
<dbReference type="Gene3D" id="3.40.50.10140">
    <property type="entry name" value="Toll/interleukin-1 receptor homology (TIR) domain"/>
    <property type="match status" value="1"/>
</dbReference>
<dbReference type="PROSITE" id="PS50104">
    <property type="entry name" value="TIR"/>
    <property type="match status" value="1"/>
</dbReference>
<keyword evidence="2" id="KW-0812">Transmembrane</keyword>
<evidence type="ECO:0000256" key="1">
    <source>
        <dbReference type="SAM" id="MobiDB-lite"/>
    </source>
</evidence>
<dbReference type="InterPro" id="IPR015943">
    <property type="entry name" value="WD40/YVTN_repeat-like_dom_sf"/>
</dbReference>
<accession>A0A2M9G369</accession>
<organism evidence="4 5">
    <name type="scientific">Minwuia thermotolerans</name>
    <dbReference type="NCBI Taxonomy" id="2056226"/>
    <lineage>
        <taxon>Bacteria</taxon>
        <taxon>Pseudomonadati</taxon>
        <taxon>Pseudomonadota</taxon>
        <taxon>Alphaproteobacteria</taxon>
        <taxon>Minwuiales</taxon>
        <taxon>Minwuiaceae</taxon>
        <taxon>Minwuia</taxon>
    </lineage>
</organism>
<protein>
    <recommendedName>
        <fullName evidence="3">TIR domain-containing protein</fullName>
    </recommendedName>
</protein>
<comment type="caution">
    <text evidence="4">The sequence shown here is derived from an EMBL/GenBank/DDBJ whole genome shotgun (WGS) entry which is preliminary data.</text>
</comment>
<feature type="transmembrane region" description="Helical" evidence="2">
    <location>
        <begin position="197"/>
        <end position="217"/>
    </location>
</feature>
<dbReference type="SUPFAM" id="SSF82171">
    <property type="entry name" value="DPP6 N-terminal domain-like"/>
    <property type="match status" value="1"/>
</dbReference>
<proteinExistence type="predicted"/>
<dbReference type="SUPFAM" id="SSF51004">
    <property type="entry name" value="C-terminal (heme d1) domain of cytochrome cd1-nitrite reductase"/>
    <property type="match status" value="1"/>
</dbReference>
<keyword evidence="2" id="KW-1133">Transmembrane helix</keyword>
<dbReference type="SUPFAM" id="SSF52200">
    <property type="entry name" value="Toll/Interleukin receptor TIR domain"/>
    <property type="match status" value="1"/>
</dbReference>
<dbReference type="RefSeq" id="WP_109795367.1">
    <property type="nucleotide sequence ID" value="NZ_PHIG01000029.1"/>
</dbReference>
<gene>
    <name evidence="4" type="ORF">CVT23_07145</name>
</gene>
<dbReference type="OrthoDB" id="8256315at2"/>
<feature type="domain" description="TIR" evidence="3">
    <location>
        <begin position="1"/>
        <end position="122"/>
    </location>
</feature>
<evidence type="ECO:0000256" key="2">
    <source>
        <dbReference type="SAM" id="Phobius"/>
    </source>
</evidence>
<evidence type="ECO:0000313" key="5">
    <source>
        <dbReference type="Proteomes" id="UP000229498"/>
    </source>
</evidence>
<reference evidence="4 5" key="1">
    <citation type="submission" date="2017-11" db="EMBL/GenBank/DDBJ databases">
        <title>Draft genome sequence of Rhizobiales bacterium SY3-13.</title>
        <authorList>
            <person name="Sun C."/>
        </authorList>
    </citation>
    <scope>NUCLEOTIDE SEQUENCE [LARGE SCALE GENOMIC DNA]</scope>
    <source>
        <strain evidence="4 5">SY3-13</strain>
    </source>
</reference>
<name>A0A2M9G369_9PROT</name>
<dbReference type="InterPro" id="IPR011048">
    <property type="entry name" value="Haem_d1_sf"/>
</dbReference>
<keyword evidence="2" id="KW-0472">Membrane</keyword>
<evidence type="ECO:0000259" key="3">
    <source>
        <dbReference type="PROSITE" id="PS50104"/>
    </source>
</evidence>
<evidence type="ECO:0000313" key="4">
    <source>
        <dbReference type="EMBL" id="PJK30169.1"/>
    </source>
</evidence>
<keyword evidence="5" id="KW-1185">Reference proteome</keyword>
<sequence length="1299" mass="140456">MSYSRKDRERAQGIADALRSRHFGVFRDTEDILPTEEWRERLQQLIEEADTIVFLMSPQSIASEVCAWEVEYATSLNKRIAPIVIEEVEGSAIPPLLSRLNFIFCTERDPFENAIDTLSSALSTDIDWVREHTRLSGLARRWQDAGRPKRLLLRGQDIADAEAWRDSRPKDSPDITEAHIALIRESRRASQARQRGWIAGSIAVALITAGLSVFAWLQSIEAESQRVEADIQRAEAERQRATAESERDRAEAERQRAEEQRDLAERRLREALVQRTRRNLSDATALIGDGAHTRAAPMVRDALETAQSLDDAPLLKNGAAVARQLLFTDRFLGYLETAPAPPIGFAETSMGPKGSFIATRHLLDLKVWSFRTGDVTPLAVPDVEAIAWLDNGQLAAVRSKRQPGAWGSLTVFDPGTGEVVAETDYDRQFADAVIHPAQDIVIASEYRDGDHRTLALRLSDGSVMFDLAAPAQFEAVAVSGDGEFVALAYRNPDRVELRDRRGSLVDEHVARAGGLVFVPADRQLAFKAQDSWWLWAAGQSPVRIFSGGEPAEDMLLLGDGRLVARADQNSVSLTSAADPASGTPLSVSTVFGLAGVANGGERFILRHEQQFSVLDGQSGELVHRIGRNAPPAGGFHLSGDGRYLAIVHQDGFVSVWSTGNGRDVLAVNPDGGASWIQILERPAGPVLAVHDGKGRLGLWRIEPFDLTFGGGLSATAAPRGDTVAVNGRYGEPLTYWDMASASAVRTIDDAVQLSADPASGRELLRLSGFRMAVLSRDGIAPVPLEGGERFESSRVAWGSYGLLALVSNDGIGIFRTSSGERLAMIDAESGAGARHVRKMSFLPEGRLAVLTDDARLLLASIEKGGLDATRTLPSEASDMYFSGSGKSALLVHRKGLWRHDTETGTTVPFGEQDGTVRIVAAGPHSAVLHRFGDETRTSWLIDLETGEKRFDLDWGAAYAMGAQDRIIVSEDARGEVAVRNAQTGRVLHRIPGDGGSTPVPARPFLGAEEHWMIGVNGGADMFRLIDTATGEVRASVPRRESLGGVFRPSADFSAVTVSDVARPAVVDLSDAMLGPDGLLTAIRMRFPEEVETREADTADECDRLAAFVNDPEARTDGVAYDRIPPEALVVCGEAAGAADPDPVTLFQLARAATLHAPQRDGETAKLLAGLADQGYAAAGYTLAVLMLQGRAPGDKQALIRRLREAAEGGAGIAWIVLSRMADAGHLDEPSRDLLQRGVDAGLPAVLEHRARALARDGNDFRAAAAVARRAAEAYLSRHQSTAAGNLLERSAAYARRSRR</sequence>
<feature type="region of interest" description="Disordered" evidence="1">
    <location>
        <begin position="237"/>
        <end position="261"/>
    </location>
</feature>
<dbReference type="InterPro" id="IPR000157">
    <property type="entry name" value="TIR_dom"/>
</dbReference>
<dbReference type="Pfam" id="PF13676">
    <property type="entry name" value="TIR_2"/>
    <property type="match status" value="1"/>
</dbReference>